<evidence type="ECO:0000313" key="4">
    <source>
        <dbReference type="EMBL" id="GAX24974.1"/>
    </source>
</evidence>
<dbReference type="EMBL" id="BDSP01000218">
    <property type="protein sequence ID" value="GAX24974.1"/>
    <property type="molecule type" value="Genomic_DNA"/>
</dbReference>
<evidence type="ECO:0000313" key="5">
    <source>
        <dbReference type="Proteomes" id="UP000198406"/>
    </source>
</evidence>
<dbReference type="AlphaFoldDB" id="A0A1Z5KF82"/>
<evidence type="ECO:0000256" key="2">
    <source>
        <dbReference type="SAM" id="Phobius"/>
    </source>
</evidence>
<evidence type="ECO:0000256" key="1">
    <source>
        <dbReference type="SAM" id="MobiDB-lite"/>
    </source>
</evidence>
<feature type="transmembrane region" description="Helical" evidence="2">
    <location>
        <begin position="67"/>
        <end position="86"/>
    </location>
</feature>
<dbReference type="InterPro" id="IPR014710">
    <property type="entry name" value="RmlC-like_jellyroll"/>
</dbReference>
<feature type="transmembrane region" description="Helical" evidence="2">
    <location>
        <begin position="35"/>
        <end position="55"/>
    </location>
</feature>
<dbReference type="Gene3D" id="2.60.120.10">
    <property type="entry name" value="Jelly Rolls"/>
    <property type="match status" value="1"/>
</dbReference>
<dbReference type="Proteomes" id="UP000198406">
    <property type="component" value="Unassembled WGS sequence"/>
</dbReference>
<keyword evidence="2" id="KW-0812">Transmembrane</keyword>
<dbReference type="InterPro" id="IPR055272">
    <property type="entry name" value="POPDC1-3_dom"/>
</dbReference>
<feature type="compositionally biased region" description="Polar residues" evidence="1">
    <location>
        <begin position="309"/>
        <end position="322"/>
    </location>
</feature>
<keyword evidence="5" id="KW-1185">Reference proteome</keyword>
<gene>
    <name evidence="4" type="ORF">FisN_2Lh250</name>
</gene>
<keyword evidence="2" id="KW-0472">Membrane</keyword>
<name>A0A1Z5KF82_FISSO</name>
<dbReference type="InterPro" id="IPR018490">
    <property type="entry name" value="cNMP-bd_dom_sf"/>
</dbReference>
<protein>
    <recommendedName>
        <fullName evidence="3">POPDC1-3 domain-containing protein</fullName>
    </recommendedName>
</protein>
<proteinExistence type="predicted"/>
<dbReference type="SUPFAM" id="SSF51206">
    <property type="entry name" value="cAMP-binding domain-like"/>
    <property type="match status" value="1"/>
</dbReference>
<evidence type="ECO:0000259" key="3">
    <source>
        <dbReference type="Pfam" id="PF04831"/>
    </source>
</evidence>
<feature type="domain" description="POPDC1-3" evidence="3">
    <location>
        <begin position="12"/>
        <end position="226"/>
    </location>
</feature>
<accession>A0A1Z5KF82</accession>
<reference evidence="4 5" key="1">
    <citation type="journal article" date="2015" name="Plant Cell">
        <title>Oil accumulation by the oleaginous diatom Fistulifera solaris as revealed by the genome and transcriptome.</title>
        <authorList>
            <person name="Tanaka T."/>
            <person name="Maeda Y."/>
            <person name="Veluchamy A."/>
            <person name="Tanaka M."/>
            <person name="Abida H."/>
            <person name="Marechal E."/>
            <person name="Bowler C."/>
            <person name="Muto M."/>
            <person name="Sunaga Y."/>
            <person name="Tanaka M."/>
            <person name="Yoshino T."/>
            <person name="Taniguchi T."/>
            <person name="Fukuda Y."/>
            <person name="Nemoto M."/>
            <person name="Matsumoto M."/>
            <person name="Wong P.S."/>
            <person name="Aburatani S."/>
            <person name="Fujibuchi W."/>
        </authorList>
    </citation>
    <scope>NUCLEOTIDE SEQUENCE [LARGE SCALE GENOMIC DNA]</scope>
    <source>
        <strain evidence="4 5">JPCC DA0580</strain>
    </source>
</reference>
<dbReference type="OrthoDB" id="45349at2759"/>
<comment type="caution">
    <text evidence="4">The sequence shown here is derived from an EMBL/GenBank/DDBJ whole genome shotgun (WGS) entry which is preliminary data.</text>
</comment>
<dbReference type="InParanoid" id="A0A1Z5KF82"/>
<sequence>MTAKSIYTPLSIWMQLASLFFTLSGMHGDLLVIRLFLFAAYMMLLINSLLGSPLWGDSQADGLPLDSLIWAVVGLYVHGTSLVNLLNDERYVALNENEEALWYLFYRTGGLSRRLFKTIVAPDMEFVTLDGDEDIPTEHYFYIIYHGRVSLKIYDGSSTDLKVDRILGSAEMFDIAHVGFFDHSSIFVKVNLRCRTLEKTQFFRFPRSAIRRIANHQFAKDVMQALLLNTLSKIVEHREMNRDNPVVCDPIFSPLQPREQPISVMPGSGRALQKPLLHIVNCIYRSFAMPWPLGKHPAGIRQVLLSPPGQNVRNPKASSTAPTAFHSCDDNV</sequence>
<organism evidence="4 5">
    <name type="scientific">Fistulifera solaris</name>
    <name type="common">Oleaginous diatom</name>
    <dbReference type="NCBI Taxonomy" id="1519565"/>
    <lineage>
        <taxon>Eukaryota</taxon>
        <taxon>Sar</taxon>
        <taxon>Stramenopiles</taxon>
        <taxon>Ochrophyta</taxon>
        <taxon>Bacillariophyta</taxon>
        <taxon>Bacillariophyceae</taxon>
        <taxon>Bacillariophycidae</taxon>
        <taxon>Naviculales</taxon>
        <taxon>Naviculaceae</taxon>
        <taxon>Fistulifera</taxon>
    </lineage>
</organism>
<keyword evidence="2" id="KW-1133">Transmembrane helix</keyword>
<feature type="region of interest" description="Disordered" evidence="1">
    <location>
        <begin position="309"/>
        <end position="332"/>
    </location>
</feature>
<dbReference type="Pfam" id="PF04831">
    <property type="entry name" value="POPDC1-3"/>
    <property type="match status" value="1"/>
</dbReference>